<evidence type="ECO:0000256" key="1">
    <source>
        <dbReference type="ARBA" id="ARBA00001933"/>
    </source>
</evidence>
<dbReference type="PANTHER" id="PTHR30511">
    <property type="entry name" value="ALANINE RACEMASE"/>
    <property type="match status" value="1"/>
</dbReference>
<keyword evidence="7" id="KW-1185">Reference proteome</keyword>
<dbReference type="PRINTS" id="PR00992">
    <property type="entry name" value="ALARACEMASE"/>
</dbReference>
<dbReference type="InterPro" id="IPR001608">
    <property type="entry name" value="Ala_racemase_N"/>
</dbReference>
<comment type="cofactor">
    <cofactor evidence="1 4">
        <name>pyridoxal 5'-phosphate</name>
        <dbReference type="ChEBI" id="CHEBI:597326"/>
    </cofactor>
</comment>
<evidence type="ECO:0000256" key="4">
    <source>
        <dbReference type="HAMAP-Rule" id="MF_01201"/>
    </source>
</evidence>
<gene>
    <name evidence="6" type="primary">alr</name>
    <name evidence="6" type="ORF">OPS25_05815</name>
</gene>
<dbReference type="InterPro" id="IPR020622">
    <property type="entry name" value="Ala_racemase_pyridoxalP-BS"/>
</dbReference>
<protein>
    <recommendedName>
        <fullName evidence="4">Alanine racemase</fullName>
        <ecNumber evidence="4">5.1.1.1</ecNumber>
    </recommendedName>
</protein>
<dbReference type="HAMAP" id="MF_01201">
    <property type="entry name" value="Ala_racemase"/>
    <property type="match status" value="1"/>
</dbReference>
<keyword evidence="2 4" id="KW-0663">Pyridoxal phosphate</keyword>
<feature type="binding site" evidence="4">
    <location>
        <position position="301"/>
    </location>
    <ligand>
        <name>substrate</name>
    </ligand>
</feature>
<dbReference type="InterPro" id="IPR011079">
    <property type="entry name" value="Ala_racemase_C"/>
</dbReference>
<evidence type="ECO:0000256" key="3">
    <source>
        <dbReference type="ARBA" id="ARBA00023235"/>
    </source>
</evidence>
<dbReference type="GO" id="GO:0008784">
    <property type="term" value="F:alanine racemase activity"/>
    <property type="evidence" value="ECO:0007669"/>
    <property type="project" value="UniProtKB-EC"/>
</dbReference>
<dbReference type="Pfam" id="PF00842">
    <property type="entry name" value="Ala_racemase_C"/>
    <property type="match status" value="1"/>
</dbReference>
<dbReference type="Pfam" id="PF01168">
    <property type="entry name" value="Ala_racemase_N"/>
    <property type="match status" value="1"/>
</dbReference>
<sequence length="357" mass="38796">MSRQTQALIHADALIHNYETISALTPDSKIMAVIKADAYGHGAVNVAKILQGRCPCYAVAISEEALILREAGIDEPIVIFEGAHQPQECEEAARLHCILVAHNHQQLDWLTKTPASRRPPVWFKIDTGMHRLGFDLADIDKVMSEYAALVTAQTVLVTHLASADDLSNRFTQHQLDKFAALQQRYKLNCSIANSPATLGWPGTHAAWNRVGMGLYGGGPLPQLSAGSTLKPAMTLQASIMSLRTITSGESVGYGQTWVAPRKSVIATVSIGYADGYPRHCPNGTPTVVRGQRAPLVGRVSMDMLNIDVTDIPNVRLGDTVELWGSQVSINEVAKLAGTISYELMTRLSTRVPRVIVK</sequence>
<accession>A0ABT3P5G5</accession>
<dbReference type="InterPro" id="IPR000821">
    <property type="entry name" value="Ala_racemase"/>
</dbReference>
<evidence type="ECO:0000259" key="5">
    <source>
        <dbReference type="SMART" id="SM01005"/>
    </source>
</evidence>
<organism evidence="6 7">
    <name type="scientific">Alteromonas aquimaris</name>
    <dbReference type="NCBI Taxonomy" id="2998417"/>
    <lineage>
        <taxon>Bacteria</taxon>
        <taxon>Pseudomonadati</taxon>
        <taxon>Pseudomonadota</taxon>
        <taxon>Gammaproteobacteria</taxon>
        <taxon>Alteromonadales</taxon>
        <taxon>Alteromonadaceae</taxon>
        <taxon>Alteromonas/Salinimonas group</taxon>
        <taxon>Alteromonas</taxon>
    </lineage>
</organism>
<dbReference type="EC" id="5.1.1.1" evidence="4"/>
<comment type="catalytic activity">
    <reaction evidence="4">
        <text>L-alanine = D-alanine</text>
        <dbReference type="Rhea" id="RHEA:20249"/>
        <dbReference type="ChEBI" id="CHEBI:57416"/>
        <dbReference type="ChEBI" id="CHEBI:57972"/>
        <dbReference type="EC" id="5.1.1.1"/>
    </reaction>
</comment>
<dbReference type="Proteomes" id="UP001142810">
    <property type="component" value="Unassembled WGS sequence"/>
</dbReference>
<dbReference type="PANTHER" id="PTHR30511:SF0">
    <property type="entry name" value="ALANINE RACEMASE, CATABOLIC-RELATED"/>
    <property type="match status" value="1"/>
</dbReference>
<dbReference type="PROSITE" id="PS00395">
    <property type="entry name" value="ALANINE_RACEMASE"/>
    <property type="match status" value="1"/>
</dbReference>
<proteinExistence type="inferred from homology"/>
<evidence type="ECO:0000256" key="2">
    <source>
        <dbReference type="ARBA" id="ARBA00022898"/>
    </source>
</evidence>
<dbReference type="RefSeq" id="WP_265616712.1">
    <property type="nucleotide sequence ID" value="NZ_JAPFRD010000006.1"/>
</dbReference>
<dbReference type="Gene3D" id="2.40.37.10">
    <property type="entry name" value="Lyase, Ornithine Decarboxylase, Chain A, domain 1"/>
    <property type="match status" value="1"/>
</dbReference>
<comment type="pathway">
    <text evidence="4">Amino-acid biosynthesis; D-alanine biosynthesis; D-alanine from L-alanine: step 1/1.</text>
</comment>
<dbReference type="NCBIfam" id="TIGR00492">
    <property type="entry name" value="alr"/>
    <property type="match status" value="1"/>
</dbReference>
<comment type="similarity">
    <text evidence="4">Belongs to the alanine racemase family.</text>
</comment>
<evidence type="ECO:0000313" key="6">
    <source>
        <dbReference type="EMBL" id="MCW8108009.1"/>
    </source>
</evidence>
<dbReference type="InterPro" id="IPR009006">
    <property type="entry name" value="Ala_racemase/Decarboxylase_C"/>
</dbReference>
<name>A0ABT3P5G5_9ALTE</name>
<feature type="domain" description="Alanine racemase C-terminal" evidence="5">
    <location>
        <begin position="232"/>
        <end position="356"/>
    </location>
</feature>
<comment type="caution">
    <text evidence="6">The sequence shown here is derived from an EMBL/GenBank/DDBJ whole genome shotgun (WGS) entry which is preliminary data.</text>
</comment>
<dbReference type="InterPro" id="IPR029066">
    <property type="entry name" value="PLP-binding_barrel"/>
</dbReference>
<feature type="active site" description="Proton acceptor; specific for D-alanine" evidence="4">
    <location>
        <position position="35"/>
    </location>
</feature>
<dbReference type="EMBL" id="JAPFRD010000006">
    <property type="protein sequence ID" value="MCW8108009.1"/>
    <property type="molecule type" value="Genomic_DNA"/>
</dbReference>
<dbReference type="SUPFAM" id="SSF50621">
    <property type="entry name" value="Alanine racemase C-terminal domain-like"/>
    <property type="match status" value="1"/>
</dbReference>
<dbReference type="SUPFAM" id="SSF51419">
    <property type="entry name" value="PLP-binding barrel"/>
    <property type="match status" value="1"/>
</dbReference>
<reference evidence="6" key="1">
    <citation type="submission" date="2022-11" db="EMBL/GenBank/DDBJ databases">
        <title>Alteromonas sp. nov., isolated from sea water of the Qingdao.</title>
        <authorList>
            <person name="Wang Q."/>
        </authorList>
    </citation>
    <scope>NUCLEOTIDE SEQUENCE</scope>
    <source>
        <strain evidence="6">ASW11-7</strain>
    </source>
</reference>
<comment type="function">
    <text evidence="4">Catalyzes the interconversion of L-alanine and D-alanine. May also act on other amino acids.</text>
</comment>
<feature type="binding site" evidence="4">
    <location>
        <position position="131"/>
    </location>
    <ligand>
        <name>substrate</name>
    </ligand>
</feature>
<feature type="modified residue" description="N6-(pyridoxal phosphate)lysine" evidence="4">
    <location>
        <position position="35"/>
    </location>
</feature>
<keyword evidence="3 4" id="KW-0413">Isomerase</keyword>
<dbReference type="Gene3D" id="3.20.20.10">
    <property type="entry name" value="Alanine racemase"/>
    <property type="match status" value="1"/>
</dbReference>
<evidence type="ECO:0000313" key="7">
    <source>
        <dbReference type="Proteomes" id="UP001142810"/>
    </source>
</evidence>
<dbReference type="SMART" id="SM01005">
    <property type="entry name" value="Ala_racemase_C"/>
    <property type="match status" value="1"/>
</dbReference>
<feature type="active site" description="Proton acceptor; specific for L-alanine" evidence="4">
    <location>
        <position position="253"/>
    </location>
</feature>